<name>L8GF64_ACACF</name>
<dbReference type="SUPFAM" id="SSF55347">
    <property type="entry name" value="Glyceraldehyde-3-phosphate dehydrogenase-like, C-terminal domain"/>
    <property type="match status" value="1"/>
</dbReference>
<dbReference type="OrthoDB" id="2129491at2759"/>
<dbReference type="Proteomes" id="UP000011083">
    <property type="component" value="Unassembled WGS sequence"/>
</dbReference>
<evidence type="ECO:0000313" key="1">
    <source>
        <dbReference type="EMBL" id="ELR10826.1"/>
    </source>
</evidence>
<evidence type="ECO:0000313" key="2">
    <source>
        <dbReference type="Proteomes" id="UP000011083"/>
    </source>
</evidence>
<dbReference type="VEuPathDB" id="AmoebaDB:ACA1_109360"/>
<protein>
    <submittedName>
        <fullName evidence="1">Oxidoreductaselike, putative</fullName>
    </submittedName>
</protein>
<reference evidence="1 2" key="1">
    <citation type="journal article" date="2013" name="Genome Biol.">
        <title>Genome of Acanthamoeba castellanii highlights extensive lateral gene transfer and early evolution of tyrosine kinase signaling.</title>
        <authorList>
            <person name="Clarke M."/>
            <person name="Lohan A.J."/>
            <person name="Liu B."/>
            <person name="Lagkouvardos I."/>
            <person name="Roy S."/>
            <person name="Zafar N."/>
            <person name="Bertelli C."/>
            <person name="Schilde C."/>
            <person name="Kianianmomeni A."/>
            <person name="Burglin T.R."/>
            <person name="Frech C."/>
            <person name="Turcotte B."/>
            <person name="Kopec K.O."/>
            <person name="Synnott J.M."/>
            <person name="Choo C."/>
            <person name="Paponov I."/>
            <person name="Finkler A."/>
            <person name="Soon Heng Tan C."/>
            <person name="Hutchins A.P."/>
            <person name="Weinmeier T."/>
            <person name="Rattei T."/>
            <person name="Chu J.S."/>
            <person name="Gimenez G."/>
            <person name="Irimia M."/>
            <person name="Rigden D.J."/>
            <person name="Fitzpatrick D.A."/>
            <person name="Lorenzo-Morales J."/>
            <person name="Bateman A."/>
            <person name="Chiu C.H."/>
            <person name="Tang P."/>
            <person name="Hegemann P."/>
            <person name="Fromm H."/>
            <person name="Raoult D."/>
            <person name="Greub G."/>
            <person name="Miranda-Saavedra D."/>
            <person name="Chen N."/>
            <person name="Nash P."/>
            <person name="Ginger M.L."/>
            <person name="Horn M."/>
            <person name="Schaap P."/>
            <person name="Caler L."/>
            <person name="Loftus B."/>
        </authorList>
    </citation>
    <scope>NUCLEOTIDE SEQUENCE [LARGE SCALE GENOMIC DNA]</scope>
    <source>
        <strain evidence="1 2">Neff</strain>
    </source>
</reference>
<keyword evidence="2" id="KW-1185">Reference proteome</keyword>
<gene>
    <name evidence="1" type="ORF">ACA1_109360</name>
</gene>
<dbReference type="GeneID" id="14911212"/>
<dbReference type="EMBL" id="KB008174">
    <property type="protein sequence ID" value="ELR10826.1"/>
    <property type="molecule type" value="Genomic_DNA"/>
</dbReference>
<dbReference type="RefSeq" id="XP_004332839.1">
    <property type="nucleotide sequence ID" value="XM_004332791.1"/>
</dbReference>
<dbReference type="AlphaFoldDB" id="L8GF64"/>
<accession>L8GF64</accession>
<proteinExistence type="predicted"/>
<dbReference type="Gene3D" id="3.30.360.10">
    <property type="entry name" value="Dihydrodipicolinate Reductase, domain 2"/>
    <property type="match status" value="2"/>
</dbReference>
<dbReference type="KEGG" id="acan:ACA1_109360"/>
<organism evidence="1 2">
    <name type="scientific">Acanthamoeba castellanii (strain ATCC 30010 / Neff)</name>
    <dbReference type="NCBI Taxonomy" id="1257118"/>
    <lineage>
        <taxon>Eukaryota</taxon>
        <taxon>Amoebozoa</taxon>
        <taxon>Discosea</taxon>
        <taxon>Longamoebia</taxon>
        <taxon>Centramoebida</taxon>
        <taxon>Acanthamoebidae</taxon>
        <taxon>Acanthamoeba</taxon>
    </lineage>
</organism>
<sequence length="197" mass="21602">MGLLFGLMHNYSGYPLVKEAHKLVKAGKLGQLRKVVITYAQGWLTREGSSITHTSGLSSLVHELDNFNVLLHFKGGTKGSSTGKGNGLKIEVYGSDAALEWAQEEPTHLLIHPRDTPEQLYKAGNGYLSQAATIHMHLPPGHPEGYLEAFTNIYLNFANMICATVLKDGCKGIHFVEKVLESGKKQSWVKMEAVADL</sequence>